<evidence type="ECO:0000313" key="3">
    <source>
        <dbReference type="EMBL" id="KAK6343688.1"/>
    </source>
</evidence>
<evidence type="ECO:0000313" key="4">
    <source>
        <dbReference type="Proteomes" id="UP001373714"/>
    </source>
</evidence>
<evidence type="ECO:0000256" key="1">
    <source>
        <dbReference type="SAM" id="MobiDB-lite"/>
    </source>
</evidence>
<reference evidence="3 4" key="1">
    <citation type="submission" date="2019-10" db="EMBL/GenBank/DDBJ databases">
        <authorList>
            <person name="Palmer J.M."/>
        </authorList>
    </citation>
    <scope>NUCLEOTIDE SEQUENCE [LARGE SCALE GENOMIC DNA]</scope>
    <source>
        <strain evidence="3 4">TWF730</strain>
    </source>
</reference>
<name>A0AAV9UJZ9_9PEZI</name>
<feature type="signal peptide" evidence="2">
    <location>
        <begin position="1"/>
        <end position="22"/>
    </location>
</feature>
<protein>
    <submittedName>
        <fullName evidence="3">Uncharacterized protein</fullName>
    </submittedName>
</protein>
<keyword evidence="4" id="KW-1185">Reference proteome</keyword>
<comment type="caution">
    <text evidence="3">The sequence shown here is derived from an EMBL/GenBank/DDBJ whole genome shotgun (WGS) entry which is preliminary data.</text>
</comment>
<feature type="region of interest" description="Disordered" evidence="1">
    <location>
        <begin position="139"/>
        <end position="160"/>
    </location>
</feature>
<accession>A0AAV9UJZ9</accession>
<keyword evidence="2" id="KW-0732">Signal</keyword>
<proteinExistence type="predicted"/>
<sequence>MLYQSILPLLTLLFSGVGSSHASSVSGNSIAPRMDPGAPPLCLVRAGWTMIGSKPGKDYEWHDIVKMDVWIKNDTNAGWSGWPQDAVGLLNNFIMDRDNKMWLSLTDGIADQPQKCNRACNGREENQCFTEIEGRPQLRASPQHGKRDDGWTDKNAKQPASGVRWKMRDYIQFYWGPPKDVRLAWHTDDNGNPHDMFIIDQQKRPFCRLWRDDPAKGISWQYWYNSNIQVYVNENTRPEWGVAEGWDVECLFECPP</sequence>
<dbReference type="Proteomes" id="UP001373714">
    <property type="component" value="Unassembled WGS sequence"/>
</dbReference>
<dbReference type="EMBL" id="JAVHNS010000009">
    <property type="protein sequence ID" value="KAK6343688.1"/>
    <property type="molecule type" value="Genomic_DNA"/>
</dbReference>
<feature type="compositionally biased region" description="Basic and acidic residues" evidence="1">
    <location>
        <begin position="145"/>
        <end position="156"/>
    </location>
</feature>
<dbReference type="AlphaFoldDB" id="A0AAV9UJZ9"/>
<feature type="chain" id="PRO_5043339736" evidence="2">
    <location>
        <begin position="23"/>
        <end position="256"/>
    </location>
</feature>
<evidence type="ECO:0000256" key="2">
    <source>
        <dbReference type="SAM" id="SignalP"/>
    </source>
</evidence>
<organism evidence="3 4">
    <name type="scientific">Orbilia blumenaviensis</name>
    <dbReference type="NCBI Taxonomy" id="1796055"/>
    <lineage>
        <taxon>Eukaryota</taxon>
        <taxon>Fungi</taxon>
        <taxon>Dikarya</taxon>
        <taxon>Ascomycota</taxon>
        <taxon>Pezizomycotina</taxon>
        <taxon>Orbiliomycetes</taxon>
        <taxon>Orbiliales</taxon>
        <taxon>Orbiliaceae</taxon>
        <taxon>Orbilia</taxon>
    </lineage>
</organism>
<gene>
    <name evidence="3" type="ORF">TWF730_011278</name>
</gene>